<proteinExistence type="predicted"/>
<protein>
    <submittedName>
        <fullName evidence="1">Uncharacterized protein</fullName>
    </submittedName>
</protein>
<organism evidence="1 2">
    <name type="scientific">Neorhizobium lilium</name>
    <dbReference type="NCBI Taxonomy" id="2503024"/>
    <lineage>
        <taxon>Bacteria</taxon>
        <taxon>Pseudomonadati</taxon>
        <taxon>Pseudomonadota</taxon>
        <taxon>Alphaproteobacteria</taxon>
        <taxon>Hyphomicrobiales</taxon>
        <taxon>Rhizobiaceae</taxon>
        <taxon>Rhizobium/Agrobacterium group</taxon>
        <taxon>Neorhizobium</taxon>
    </lineage>
</organism>
<dbReference type="EMBL" id="SBIP01000001">
    <property type="protein sequence ID" value="RWX81483.1"/>
    <property type="molecule type" value="Genomic_DNA"/>
</dbReference>
<keyword evidence="2" id="KW-1185">Reference proteome</keyword>
<gene>
    <name evidence="1" type="ORF">EPK99_04120</name>
</gene>
<comment type="caution">
    <text evidence="1">The sequence shown here is derived from an EMBL/GenBank/DDBJ whole genome shotgun (WGS) entry which is preliminary data.</text>
</comment>
<dbReference type="RefSeq" id="WP_128441337.1">
    <property type="nucleotide sequence ID" value="NZ_SBIP01000001.1"/>
</dbReference>
<reference evidence="1 2" key="1">
    <citation type="submission" date="2019-01" db="EMBL/GenBank/DDBJ databases">
        <title>The draft genome of Rhizobium sp. 24NR.</title>
        <authorList>
            <person name="Liu L."/>
            <person name="Liang L."/>
            <person name="Shi S."/>
            <person name="Xu L."/>
            <person name="Wang X."/>
            <person name="Li L."/>
            <person name="Zhang X."/>
        </authorList>
    </citation>
    <scope>NUCLEOTIDE SEQUENCE [LARGE SCALE GENOMIC DNA]</scope>
    <source>
        <strain evidence="1 2">24NR</strain>
    </source>
</reference>
<evidence type="ECO:0000313" key="1">
    <source>
        <dbReference type="EMBL" id="RWX81483.1"/>
    </source>
</evidence>
<evidence type="ECO:0000313" key="2">
    <source>
        <dbReference type="Proteomes" id="UP000287687"/>
    </source>
</evidence>
<dbReference type="AlphaFoldDB" id="A0A3S3RYC8"/>
<name>A0A3S3RYC8_9HYPH</name>
<dbReference type="OrthoDB" id="7066341at2"/>
<dbReference type="Proteomes" id="UP000287687">
    <property type="component" value="Unassembled WGS sequence"/>
</dbReference>
<sequence>MEWEITPFIGMGPIRLGLSPAEVKAIIGPPESADDDDGYLREYRAVELPIVSYENNVVTEIEASHDVENVTFRGRRIFDEPGLTILQFLEQENGGARWNVGTLLFKDIGITSGRLDEGACGDHSVTAFSQGLWDDRIGRFKELTFL</sequence>
<accession>A0A3S3RYC8</accession>